<evidence type="ECO:0000256" key="2">
    <source>
        <dbReference type="ARBA" id="ARBA00022946"/>
    </source>
</evidence>
<dbReference type="Pfam" id="PF08561">
    <property type="entry name" value="Ribosomal_L37"/>
    <property type="match status" value="1"/>
</dbReference>
<dbReference type="EMBL" id="KZ288305">
    <property type="protein sequence ID" value="PBC28789.1"/>
    <property type="molecule type" value="Genomic_DNA"/>
</dbReference>
<dbReference type="OrthoDB" id="10252718at2759"/>
<keyword evidence="2" id="KW-0809">Transit peptide</keyword>
<dbReference type="InterPro" id="IPR013870">
    <property type="entry name" value="Ribosomal_mL54"/>
</dbReference>
<evidence type="ECO:0000313" key="8">
    <source>
        <dbReference type="EMBL" id="PBC28789.1"/>
    </source>
</evidence>
<dbReference type="AlphaFoldDB" id="A0A2A3EC63"/>
<comment type="subcellular location">
    <subcellularLocation>
        <location evidence="1">Mitochondrion</location>
    </subcellularLocation>
</comment>
<keyword evidence="9" id="KW-1185">Reference proteome</keyword>
<sequence length="129" mass="15558">MSFLLSILRLPKVTRNIISVQYATQFKSSLDFKDFIIDKKKIKGTRQKIEIPVEEDVNKLLNYVCGLNIYKDGEDIKLKPDSEYPEWLWNIRIEKLQLSDLNPNTKQYWRFVRKQALKRKNEMQKFKKF</sequence>
<dbReference type="Proteomes" id="UP000242457">
    <property type="component" value="Unassembled WGS sequence"/>
</dbReference>
<reference evidence="8 9" key="1">
    <citation type="submission" date="2014-07" db="EMBL/GenBank/DDBJ databases">
        <title>Genomic and transcriptomic analysis on Apis cerana provide comprehensive insights into honey bee biology.</title>
        <authorList>
            <person name="Diao Q."/>
            <person name="Sun L."/>
            <person name="Zheng H."/>
            <person name="Zheng H."/>
            <person name="Xu S."/>
            <person name="Wang S."/>
            <person name="Zeng Z."/>
            <person name="Hu F."/>
            <person name="Su S."/>
            <person name="Wu J."/>
        </authorList>
    </citation>
    <scope>NUCLEOTIDE SEQUENCE [LARGE SCALE GENOMIC DNA]</scope>
    <source>
        <tissue evidence="8">Pupae without intestine</tissue>
    </source>
</reference>
<protein>
    <recommendedName>
        <fullName evidence="7">Large ribosomal subunit protein mL54</fullName>
    </recommendedName>
</protein>
<keyword evidence="4" id="KW-0496">Mitochondrion</keyword>
<dbReference type="GO" id="GO:0003735">
    <property type="term" value="F:structural constituent of ribosome"/>
    <property type="evidence" value="ECO:0007669"/>
    <property type="project" value="TreeGrafter"/>
</dbReference>
<evidence type="ECO:0000256" key="1">
    <source>
        <dbReference type="ARBA" id="ARBA00004173"/>
    </source>
</evidence>
<name>A0A2A3EC63_APICC</name>
<dbReference type="GO" id="GO:0005762">
    <property type="term" value="C:mitochondrial large ribosomal subunit"/>
    <property type="evidence" value="ECO:0007669"/>
    <property type="project" value="TreeGrafter"/>
</dbReference>
<proteinExistence type="inferred from homology"/>
<evidence type="ECO:0000256" key="6">
    <source>
        <dbReference type="ARBA" id="ARBA00033752"/>
    </source>
</evidence>
<evidence type="ECO:0000256" key="7">
    <source>
        <dbReference type="ARBA" id="ARBA00035179"/>
    </source>
</evidence>
<evidence type="ECO:0000256" key="4">
    <source>
        <dbReference type="ARBA" id="ARBA00023128"/>
    </source>
</evidence>
<accession>A0A2A3EC63</accession>
<keyword evidence="5" id="KW-0687">Ribonucleoprotein</keyword>
<dbReference type="PANTHER" id="PTHR28595">
    <property type="entry name" value="39S RIBOSOMAL PROTEIN L54, MITOCHONDRIAL"/>
    <property type="match status" value="1"/>
</dbReference>
<evidence type="ECO:0000256" key="3">
    <source>
        <dbReference type="ARBA" id="ARBA00022980"/>
    </source>
</evidence>
<dbReference type="PANTHER" id="PTHR28595:SF1">
    <property type="entry name" value="LARGE RIBOSOMAL SUBUNIT PROTEIN ML54"/>
    <property type="match status" value="1"/>
</dbReference>
<keyword evidence="3 8" id="KW-0689">Ribosomal protein</keyword>
<comment type="similarity">
    <text evidence="6">Belongs to the mitochondrion-specific ribosomal protein mL54 family.</text>
</comment>
<evidence type="ECO:0000313" key="9">
    <source>
        <dbReference type="Proteomes" id="UP000242457"/>
    </source>
</evidence>
<dbReference type="STRING" id="94128.A0A2A3EC63"/>
<organism evidence="8 9">
    <name type="scientific">Apis cerana cerana</name>
    <name type="common">Oriental honeybee</name>
    <dbReference type="NCBI Taxonomy" id="94128"/>
    <lineage>
        <taxon>Eukaryota</taxon>
        <taxon>Metazoa</taxon>
        <taxon>Ecdysozoa</taxon>
        <taxon>Arthropoda</taxon>
        <taxon>Hexapoda</taxon>
        <taxon>Insecta</taxon>
        <taxon>Pterygota</taxon>
        <taxon>Neoptera</taxon>
        <taxon>Endopterygota</taxon>
        <taxon>Hymenoptera</taxon>
        <taxon>Apocrita</taxon>
        <taxon>Aculeata</taxon>
        <taxon>Apoidea</taxon>
        <taxon>Anthophila</taxon>
        <taxon>Apidae</taxon>
        <taxon>Apis</taxon>
    </lineage>
</organism>
<gene>
    <name evidence="8" type="ORF">APICC_03594</name>
</gene>
<evidence type="ECO:0000256" key="5">
    <source>
        <dbReference type="ARBA" id="ARBA00023274"/>
    </source>
</evidence>